<dbReference type="EMBL" id="SNRW01000085">
    <property type="protein sequence ID" value="KAA6403566.1"/>
    <property type="molecule type" value="Genomic_DNA"/>
</dbReference>
<protein>
    <submittedName>
        <fullName evidence="3">Uncharacterized protein</fullName>
    </submittedName>
</protein>
<dbReference type="Proteomes" id="UP000324800">
    <property type="component" value="Unassembled WGS sequence"/>
</dbReference>
<evidence type="ECO:0000256" key="2">
    <source>
        <dbReference type="SAM" id="MobiDB-lite"/>
    </source>
</evidence>
<evidence type="ECO:0000313" key="4">
    <source>
        <dbReference type="Proteomes" id="UP000324800"/>
    </source>
</evidence>
<organism evidence="3 4">
    <name type="scientific">Streblomastix strix</name>
    <dbReference type="NCBI Taxonomy" id="222440"/>
    <lineage>
        <taxon>Eukaryota</taxon>
        <taxon>Metamonada</taxon>
        <taxon>Preaxostyla</taxon>
        <taxon>Oxymonadida</taxon>
        <taxon>Streblomastigidae</taxon>
        <taxon>Streblomastix</taxon>
    </lineage>
</organism>
<evidence type="ECO:0000256" key="1">
    <source>
        <dbReference type="SAM" id="Coils"/>
    </source>
</evidence>
<comment type="caution">
    <text evidence="3">The sequence shown here is derived from an EMBL/GenBank/DDBJ whole genome shotgun (WGS) entry which is preliminary data.</text>
</comment>
<reference evidence="3 4" key="1">
    <citation type="submission" date="2019-03" db="EMBL/GenBank/DDBJ databases">
        <title>Single cell metagenomics reveals metabolic interactions within the superorganism composed of flagellate Streblomastix strix and complex community of Bacteroidetes bacteria on its surface.</title>
        <authorList>
            <person name="Treitli S.C."/>
            <person name="Kolisko M."/>
            <person name="Husnik F."/>
            <person name="Keeling P."/>
            <person name="Hampl V."/>
        </authorList>
    </citation>
    <scope>NUCLEOTIDE SEQUENCE [LARGE SCALE GENOMIC DNA]</scope>
    <source>
        <strain evidence="3">ST1C</strain>
    </source>
</reference>
<sequence>MELDEDDNHHHHHDHDHVHDHNHRHERERNDRNDQLDLGRGRKRRRVISSEDSGNGQNNDDWAEGLHREVQRQQLRQFRIRRNRREQVLPPVQTVSGAPVYMQGLRAVQEEAFRVANHISLYLDEESSISWTSAESINQERDTPIANFRTAQQLLVAQDNQEQPNQQVNIQIQQQINQLHEVNREIQIQQQDVTVNNIQKEQRYQIDVIDLQQNIQQQIEDIPRNEQGNINHETEQPTQTGAIHTPLTEAPNNLQHQQTGFKKFNFMNLRCFKNFAIR</sequence>
<feature type="compositionally biased region" description="Basic and acidic residues" evidence="2">
    <location>
        <begin position="15"/>
        <end position="40"/>
    </location>
</feature>
<accession>A0A5J4X9W4</accession>
<name>A0A5J4X9W4_9EUKA</name>
<feature type="region of interest" description="Disordered" evidence="2">
    <location>
        <begin position="1"/>
        <end position="66"/>
    </location>
</feature>
<evidence type="ECO:0000313" key="3">
    <source>
        <dbReference type="EMBL" id="KAA6403566.1"/>
    </source>
</evidence>
<keyword evidence="1" id="KW-0175">Coiled coil</keyword>
<gene>
    <name evidence="3" type="ORF">EZS28_000902</name>
</gene>
<feature type="compositionally biased region" description="Polar residues" evidence="2">
    <location>
        <begin position="50"/>
        <end position="60"/>
    </location>
</feature>
<proteinExistence type="predicted"/>
<feature type="coiled-coil region" evidence="1">
    <location>
        <begin position="165"/>
        <end position="192"/>
    </location>
</feature>
<dbReference type="AlphaFoldDB" id="A0A5J4X9W4"/>